<dbReference type="Proteomes" id="UP000095347">
    <property type="component" value="Unassembled WGS sequence"/>
</dbReference>
<evidence type="ECO:0000313" key="4">
    <source>
        <dbReference type="Proteomes" id="UP000095347"/>
    </source>
</evidence>
<dbReference type="STRING" id="28181.BEN30_05230"/>
<dbReference type="GO" id="GO:0003677">
    <property type="term" value="F:DNA binding"/>
    <property type="evidence" value="ECO:0007669"/>
    <property type="project" value="UniProtKB-UniRule"/>
</dbReference>
<evidence type="ECO:0000313" key="3">
    <source>
        <dbReference type="EMBL" id="OEJ68938.1"/>
    </source>
</evidence>
<dbReference type="SUPFAM" id="SSF141255">
    <property type="entry name" value="YccV-like"/>
    <property type="match status" value="1"/>
</dbReference>
<dbReference type="AlphaFoldDB" id="A0A1E5QAQ4"/>
<feature type="domain" description="Hemimethylated DNA-binding" evidence="2">
    <location>
        <begin position="1"/>
        <end position="91"/>
    </location>
</feature>
<evidence type="ECO:0000256" key="1">
    <source>
        <dbReference type="NCBIfam" id="TIGR02097"/>
    </source>
</evidence>
<dbReference type="InterPro" id="IPR036623">
    <property type="entry name" value="Hemimethylated_DNA-bd_sf"/>
</dbReference>
<gene>
    <name evidence="3" type="ORF">BEN30_05230</name>
</gene>
<evidence type="ECO:0000259" key="2">
    <source>
        <dbReference type="SMART" id="SM00992"/>
    </source>
</evidence>
<reference evidence="4" key="1">
    <citation type="submission" date="2016-07" db="EMBL/GenBank/DDBJ databases">
        <authorList>
            <person name="Florea S."/>
            <person name="Webb J.S."/>
            <person name="Jaromczyk J."/>
            <person name="Schardl C.L."/>
        </authorList>
    </citation>
    <scope>NUCLEOTIDE SEQUENCE [LARGE SCALE GENOMIC DNA]</scope>
    <source>
        <strain evidence="4">MV-1</strain>
    </source>
</reference>
<dbReference type="InterPro" id="IPR011722">
    <property type="entry name" value="Hemimethylated_DNA-bd_dom"/>
</dbReference>
<proteinExistence type="predicted"/>
<keyword evidence="4" id="KW-1185">Reference proteome</keyword>
<comment type="caution">
    <text evidence="3">The sequence shown here is derived from an EMBL/GenBank/DDBJ whole genome shotgun (WGS) entry which is preliminary data.</text>
</comment>
<sequence>MIHHTLFDYRGVIVDVDPHFRVGAQMKAQDRRPKFQHDDSQPWYHVLIDGTANHAYVSEQNLEPDAEGGPIDHPEVITYFNTLSKDGYVSHPHKVH</sequence>
<protein>
    <recommendedName>
        <fullName evidence="1">Heat shock protein HspQ</fullName>
    </recommendedName>
</protein>
<dbReference type="Gene3D" id="2.30.30.390">
    <property type="entry name" value="Hemimethylated DNA-binding domain"/>
    <property type="match status" value="1"/>
</dbReference>
<dbReference type="SMART" id="SM00992">
    <property type="entry name" value="YccV-like"/>
    <property type="match status" value="1"/>
</dbReference>
<name>A0A1E5QAQ4_9PROT</name>
<dbReference type="Pfam" id="PF08755">
    <property type="entry name" value="YccV-like"/>
    <property type="match status" value="1"/>
</dbReference>
<accession>A0A1E5QAQ4</accession>
<dbReference type="NCBIfam" id="TIGR02097">
    <property type="entry name" value="yccV"/>
    <property type="match status" value="1"/>
</dbReference>
<organism evidence="3 4">
    <name type="scientific">Magnetovibrio blakemorei</name>
    <dbReference type="NCBI Taxonomy" id="28181"/>
    <lineage>
        <taxon>Bacteria</taxon>
        <taxon>Pseudomonadati</taxon>
        <taxon>Pseudomonadota</taxon>
        <taxon>Alphaproteobacteria</taxon>
        <taxon>Rhodospirillales</taxon>
        <taxon>Magnetovibrionaceae</taxon>
        <taxon>Magnetovibrio</taxon>
    </lineage>
</organism>
<dbReference type="EMBL" id="MCGG01000010">
    <property type="protein sequence ID" value="OEJ68938.1"/>
    <property type="molecule type" value="Genomic_DNA"/>
</dbReference>